<comment type="subunit">
    <text evidence="1 6">Homodimer.</text>
</comment>
<comment type="caution">
    <text evidence="9">The sequence shown here is derived from an EMBL/GenBank/DDBJ whole genome shotgun (WGS) entry which is preliminary data.</text>
</comment>
<evidence type="ECO:0000256" key="1">
    <source>
        <dbReference type="ARBA" id="ARBA00011738"/>
    </source>
</evidence>
<feature type="site" description="Transition state stabilizer" evidence="6">
    <location>
        <position position="476"/>
    </location>
</feature>
<proteinExistence type="inferred from homology"/>
<dbReference type="RefSeq" id="WP_185059370.1">
    <property type="nucleotide sequence ID" value="NZ_BAABJP010000015.1"/>
</dbReference>
<dbReference type="InterPro" id="IPR006047">
    <property type="entry name" value="GH13_cat_dom"/>
</dbReference>
<feature type="binding site" evidence="6">
    <location>
        <position position="392"/>
    </location>
    <ligand>
        <name>alpha-maltose 1-phosphate</name>
        <dbReference type="ChEBI" id="CHEBI:63576"/>
    </ligand>
</feature>
<dbReference type="Proteomes" id="UP001428817">
    <property type="component" value="Unassembled WGS sequence"/>
</dbReference>
<dbReference type="PANTHER" id="PTHR47786:SF2">
    <property type="entry name" value="GLYCOSYL HYDROLASE FAMILY 13 CATALYTIC DOMAIN-CONTAINING PROTEIN"/>
    <property type="match status" value="1"/>
</dbReference>
<name>A0ABP9Q9W3_9PSEU</name>
<evidence type="ECO:0000313" key="10">
    <source>
        <dbReference type="Proteomes" id="UP001428817"/>
    </source>
</evidence>
<keyword evidence="2 6" id="KW-0328">Glycosyltransferase</keyword>
<dbReference type="InterPro" id="IPR013783">
    <property type="entry name" value="Ig-like_fold"/>
</dbReference>
<organism evidence="9 10">
    <name type="scientific">Pseudonocardia eucalypti</name>
    <dbReference type="NCBI Taxonomy" id="648755"/>
    <lineage>
        <taxon>Bacteria</taxon>
        <taxon>Bacillati</taxon>
        <taxon>Actinomycetota</taxon>
        <taxon>Actinomycetes</taxon>
        <taxon>Pseudonocardiales</taxon>
        <taxon>Pseudonocardiaceae</taxon>
        <taxon>Pseudonocardia</taxon>
    </lineage>
</organism>
<dbReference type="HAMAP" id="MF_02124">
    <property type="entry name" value="GlgE"/>
    <property type="match status" value="1"/>
</dbReference>
<dbReference type="Pfam" id="PF11896">
    <property type="entry name" value="GlgE_dom_N_S"/>
    <property type="match status" value="1"/>
</dbReference>
<protein>
    <recommendedName>
        <fullName evidence="6">Alpha-1,4-glucan:maltose-1-phosphate maltosyltransferase</fullName>
        <shortName evidence="6">GMPMT</shortName>
        <ecNumber evidence="6">2.4.99.16</ecNumber>
    </recommendedName>
    <alternativeName>
        <fullName evidence="6">(1-&gt;4)-alpha-D-glucan:maltose-1-phosphate alpha-D-maltosyltransferase</fullName>
    </alternativeName>
</protein>
<dbReference type="EC" id="2.4.99.16" evidence="6"/>
<keyword evidence="10" id="KW-1185">Reference proteome</keyword>
<evidence type="ECO:0000256" key="4">
    <source>
        <dbReference type="ARBA" id="ARBA00023277"/>
    </source>
</evidence>
<dbReference type="EMBL" id="BAABJP010000015">
    <property type="protein sequence ID" value="GAA5157230.1"/>
    <property type="molecule type" value="Genomic_DNA"/>
</dbReference>
<keyword evidence="4 6" id="KW-0119">Carbohydrate metabolism</keyword>
<feature type="binding site" evidence="6">
    <location>
        <position position="321"/>
    </location>
    <ligand>
        <name>alpha-maltose 1-phosphate</name>
        <dbReference type="ChEBI" id="CHEBI:63576"/>
    </ligand>
</feature>
<dbReference type="InterPro" id="IPR017853">
    <property type="entry name" value="GH"/>
</dbReference>
<evidence type="ECO:0000256" key="5">
    <source>
        <dbReference type="ARBA" id="ARBA00048735"/>
    </source>
</evidence>
<dbReference type="PANTHER" id="PTHR47786">
    <property type="entry name" value="ALPHA-1,4-GLUCAN:MALTOSE-1-PHOSPHATE MALTOSYLTRANSFERASE"/>
    <property type="match status" value="1"/>
</dbReference>
<feature type="binding site" evidence="6">
    <location>
        <begin position="530"/>
        <end position="531"/>
    </location>
    <ligand>
        <name>alpha-maltose 1-phosphate</name>
        <dbReference type="ChEBI" id="CHEBI:63576"/>
    </ligand>
</feature>
<feature type="active site" description="Proton donor" evidence="6">
    <location>
        <position position="420"/>
    </location>
</feature>
<dbReference type="Pfam" id="PF21702">
    <property type="entry name" value="GLGE_C"/>
    <property type="match status" value="1"/>
</dbReference>
<evidence type="ECO:0000256" key="7">
    <source>
        <dbReference type="SAM" id="MobiDB-lite"/>
    </source>
</evidence>
<feature type="binding site" evidence="6">
    <location>
        <position position="255"/>
    </location>
    <ligand>
        <name>alpha-maltose 1-phosphate</name>
        <dbReference type="ChEBI" id="CHEBI:63576"/>
    </ligand>
</feature>
<comment type="catalytic activity">
    <reaction evidence="5 6">
        <text>alpha-maltose 1-phosphate + [(1-&gt;4)-alpha-D-glucosyl](n) = [(1-&gt;4)-alpha-D-glucosyl](n+2) + phosphate</text>
        <dbReference type="Rhea" id="RHEA:42692"/>
        <dbReference type="Rhea" id="RHEA-COMP:9584"/>
        <dbReference type="Rhea" id="RHEA-COMP:10183"/>
        <dbReference type="ChEBI" id="CHEBI:15444"/>
        <dbReference type="ChEBI" id="CHEBI:43474"/>
        <dbReference type="ChEBI" id="CHEBI:63576"/>
        <dbReference type="EC" id="2.4.99.16"/>
    </reaction>
</comment>
<gene>
    <name evidence="6" type="primary">glgE</name>
    <name evidence="9" type="ORF">GCM10023321_35170</name>
</gene>
<evidence type="ECO:0000259" key="8">
    <source>
        <dbReference type="SMART" id="SM00642"/>
    </source>
</evidence>
<dbReference type="InterPro" id="IPR026585">
    <property type="entry name" value="GlgE"/>
</dbReference>
<evidence type="ECO:0000256" key="6">
    <source>
        <dbReference type="HAMAP-Rule" id="MF_02124"/>
    </source>
</evidence>
<feature type="domain" description="Glycosyl hydrolase family 13 catalytic" evidence="8">
    <location>
        <begin position="203"/>
        <end position="651"/>
    </location>
</feature>
<evidence type="ECO:0000313" key="9">
    <source>
        <dbReference type="EMBL" id="GAA5157230.1"/>
    </source>
</evidence>
<dbReference type="Gene3D" id="3.20.20.80">
    <property type="entry name" value="Glycosidases"/>
    <property type="match status" value="1"/>
</dbReference>
<comment type="similarity">
    <text evidence="6">Belongs to the glycosyl hydrolase 13 family. GlgE subfamily.</text>
</comment>
<dbReference type="SUPFAM" id="SSF51445">
    <property type="entry name" value="(Trans)glycosidases"/>
    <property type="match status" value="1"/>
</dbReference>
<dbReference type="Gene3D" id="2.60.40.10">
    <property type="entry name" value="Immunoglobulins"/>
    <property type="match status" value="1"/>
</dbReference>
<evidence type="ECO:0000256" key="2">
    <source>
        <dbReference type="ARBA" id="ARBA00022676"/>
    </source>
</evidence>
<keyword evidence="3 6" id="KW-0808">Transferase</keyword>
<evidence type="ECO:0000256" key="3">
    <source>
        <dbReference type="ARBA" id="ARBA00022679"/>
    </source>
</evidence>
<reference evidence="10" key="1">
    <citation type="journal article" date="2019" name="Int. J. Syst. Evol. Microbiol.">
        <title>The Global Catalogue of Microorganisms (GCM) 10K type strain sequencing project: providing services to taxonomists for standard genome sequencing and annotation.</title>
        <authorList>
            <consortium name="The Broad Institute Genomics Platform"/>
            <consortium name="The Broad Institute Genome Sequencing Center for Infectious Disease"/>
            <person name="Wu L."/>
            <person name="Ma J."/>
        </authorList>
    </citation>
    <scope>NUCLEOTIDE SEQUENCE [LARGE SCALE GENOMIC DNA]</scope>
    <source>
        <strain evidence="10">JCM 18303</strain>
    </source>
</reference>
<dbReference type="SMART" id="SM00642">
    <property type="entry name" value="Aamy"/>
    <property type="match status" value="1"/>
</dbReference>
<dbReference type="Gene3D" id="2.60.40.1180">
    <property type="entry name" value="Golgi alpha-mannosidase II"/>
    <property type="match status" value="1"/>
</dbReference>
<comment type="function">
    <text evidence="6">Maltosyltransferase that uses maltose 1-phosphate (M1P) as the sugar donor to elongate linear or branched alpha-(1-&gt;4)-glucans. Is involved in a branched alpha-glucan biosynthetic pathway from trehalose, together with TreS, Mak and GlgB.</text>
</comment>
<accession>A0ABP9Q9W3</accession>
<feature type="active site" description="Nucleophile" evidence="6">
    <location>
        <position position="391"/>
    </location>
</feature>
<feature type="binding site" evidence="6">
    <location>
        <position position="356"/>
    </location>
    <ligand>
        <name>alpha-maltose 1-phosphate</name>
        <dbReference type="ChEBI" id="CHEBI:63576"/>
    </ligand>
</feature>
<dbReference type="InterPro" id="IPR049171">
    <property type="entry name" value="GLGE_C"/>
</dbReference>
<dbReference type="Gene3D" id="1.20.58.80">
    <property type="entry name" value="Phosphotransferase system, lactose/cellobiose-type IIA subunit"/>
    <property type="match status" value="1"/>
</dbReference>
<sequence>MTGRLGIDEVTPEVGGRHPSKAVVGESIPIGATVWREGHDAVAANVVWKKLGAGGPAALVRMTPTGTGTDGWAASVVADEPGLWTFRVDAWSDPWATWRRATHAKVNAGQGVEELANDLENGARLIERVGRRPAERAHRDLLFGAAAALRDTAAELPARLALAWSEPVDTIMTERPVRELLTRGRVHQVWVDRRRALFGSWYEIFPRSTGGRDETGQAVHGTFVTAAKDLERIAGMGFDVVYLPPIHPIGEVNRKGPNTAEFPGGNPDAEPGVVGSPWAIGSAEGGHDAIHPDLGTLEEFDEFVEQARALGLEVALDLALQAAPDHPWVTSHPEWFTTRPDGTIAYAENPPKRYQDIYPINFDNDPEGLYAEVYRVCVHWIEHGVRIFRVDNPHTKPPNFWHWLIWKIKSEYPDVLFLAEAFTRPARLYGLARLGFTQSYTYFTWRTGKQELVDFAAEHAARADECRPNLFVNTPDILHASLQHGGRGMFALRAALAATLAPTWGVYSGYELFEHEAVRPGSEEYLDSEKYQLRPRDFDAAVAAGNSLAPWITRLNEIRNAHPALQQLRELHFHYVDNDALIAYSKTDPVSGDTVICVVSLDPAQAQQGTVWLDLPALGLEWGAHFGVHDEVTREGYTWSQANFVRLEPWRTVCHILSLR</sequence>
<feature type="region of interest" description="Disordered" evidence="7">
    <location>
        <begin position="256"/>
        <end position="276"/>
    </location>
</feature>
<dbReference type="InterPro" id="IPR021828">
    <property type="entry name" value="GlgE_dom_N/S"/>
</dbReference>
<dbReference type="InterPro" id="IPR013780">
    <property type="entry name" value="Glyco_hydro_b"/>
</dbReference>